<dbReference type="Pfam" id="PF12391">
    <property type="entry name" value="PCDO_beta_N"/>
    <property type="match status" value="1"/>
</dbReference>
<feature type="domain" description="Intradiol ring-cleavage dioxygenases" evidence="4">
    <location>
        <begin position="128"/>
        <end position="156"/>
    </location>
</feature>
<dbReference type="PANTHER" id="PTHR33711">
    <property type="entry name" value="DIOXYGENASE, PUTATIVE (AFU_ORTHOLOGUE AFUA_2G02910)-RELATED"/>
    <property type="match status" value="1"/>
</dbReference>
<dbReference type="InterPro" id="IPR050770">
    <property type="entry name" value="Intradiol_RC_Dioxygenase"/>
</dbReference>
<reference evidence="6" key="1">
    <citation type="journal article" date="2011" name="Environ. Microbiol.">
        <title>A blueprint of ectoine metabolism from the genome of the industrial producer Halomonas elongata DSM 2581(T).</title>
        <authorList>
            <person name="Schwibbert K."/>
            <person name="Marin-Sanguino A."/>
            <person name="Bagyan I."/>
            <person name="Heidrich G."/>
            <person name="Lentzen G."/>
            <person name="Seitz H."/>
            <person name="Rampp M."/>
            <person name="Schuster S.C."/>
            <person name="Klenk H.P."/>
            <person name="Pfeiffer F."/>
            <person name="Oesterhelt D."/>
            <person name="Kunte H.J."/>
        </authorList>
    </citation>
    <scope>NUCLEOTIDE SEQUENCE [LARGE SCALE GENOMIC DNA]</scope>
    <source>
        <strain evidence="6">ATCC 33173 / DSM 2581 / NBRC 15536 / NCIMB 2198 / 1H9</strain>
    </source>
</reference>
<gene>
    <name evidence="5" type="primary">pcaH</name>
    <name evidence="5" type="ordered locus">HELO_3956</name>
</gene>
<evidence type="ECO:0000256" key="2">
    <source>
        <dbReference type="ARBA" id="ARBA00022964"/>
    </source>
</evidence>
<dbReference type="SUPFAM" id="SSF49482">
    <property type="entry name" value="Aromatic compound dioxygenase"/>
    <property type="match status" value="1"/>
</dbReference>
<dbReference type="GO" id="GO:0018578">
    <property type="term" value="F:protocatechuate 3,4-dioxygenase activity"/>
    <property type="evidence" value="ECO:0007669"/>
    <property type="project" value="UniProtKB-EC"/>
</dbReference>
<evidence type="ECO:0000313" key="5">
    <source>
        <dbReference type="EMBL" id="CBV43840.1"/>
    </source>
</evidence>
<comment type="similarity">
    <text evidence="1">Belongs to the intradiol ring-cleavage dioxygenase family.</text>
</comment>
<evidence type="ECO:0000256" key="3">
    <source>
        <dbReference type="ARBA" id="ARBA00023002"/>
    </source>
</evidence>
<proteinExistence type="inferred from homology"/>
<dbReference type="NCBIfam" id="TIGR02422">
    <property type="entry name" value="protocat_beta"/>
    <property type="match status" value="1"/>
</dbReference>
<evidence type="ECO:0000256" key="1">
    <source>
        <dbReference type="ARBA" id="ARBA00007825"/>
    </source>
</evidence>
<evidence type="ECO:0000259" key="4">
    <source>
        <dbReference type="PROSITE" id="PS00083"/>
    </source>
</evidence>
<dbReference type="GO" id="GO:0008199">
    <property type="term" value="F:ferric iron binding"/>
    <property type="evidence" value="ECO:0007669"/>
    <property type="project" value="InterPro"/>
</dbReference>
<dbReference type="InterPro" id="IPR024756">
    <property type="entry name" value="PCDO_beta_N"/>
</dbReference>
<dbReference type="InterPro" id="IPR000627">
    <property type="entry name" value="Intradiol_dOase_C"/>
</dbReference>
<name>E1V9V2_HALED</name>
<dbReference type="Proteomes" id="UP000008707">
    <property type="component" value="Chromosome"/>
</dbReference>
<dbReference type="EC" id="1.13.11.3" evidence="5"/>
<dbReference type="InterPro" id="IPR012785">
    <property type="entry name" value="Protocat_dOase_b"/>
</dbReference>
<dbReference type="AlphaFoldDB" id="E1V9V2"/>
<keyword evidence="3 5" id="KW-0560">Oxidoreductase</keyword>
<dbReference type="STRING" id="768066.HELO_3956"/>
<dbReference type="InterPro" id="IPR015889">
    <property type="entry name" value="Intradiol_dOase_core"/>
</dbReference>
<keyword evidence="2" id="KW-0223">Dioxygenase</keyword>
<evidence type="ECO:0000313" key="6">
    <source>
        <dbReference type="Proteomes" id="UP000008707"/>
    </source>
</evidence>
<accession>E1V9V2</accession>
<dbReference type="Pfam" id="PF00775">
    <property type="entry name" value="Dioxygenase_C"/>
    <property type="match status" value="1"/>
</dbReference>
<dbReference type="PANTHER" id="PTHR33711:SF10">
    <property type="entry name" value="INTRADIOL RING-CLEAVAGE DIOXYGENASES DOMAIN-CONTAINING PROTEIN"/>
    <property type="match status" value="1"/>
</dbReference>
<dbReference type="KEGG" id="hel:HELO_3956"/>
<dbReference type="GO" id="GO:0019619">
    <property type="term" value="P:3,4-dihydroxybenzoate catabolic process"/>
    <property type="evidence" value="ECO:0007669"/>
    <property type="project" value="InterPro"/>
</dbReference>
<dbReference type="EMBL" id="FN869568">
    <property type="protein sequence ID" value="CBV43840.1"/>
    <property type="molecule type" value="Genomic_DNA"/>
</dbReference>
<sequence>MTSRRDVNWQPDGQPPHCDHWPTSRRVRCVAFCQPARDTKMQDDNKRFVERDRDWHPPAYAPGYKTSVARSPSQALVSLQTSSVSELTGPDFRQLRMGPHDNDLLMNFREDPALAGAAGLPVGERIILFGRVVDQFGKPVPHTLVEMWQANAGGRYRHKKDGYLAPLDPNFGGVGRCLTDEQGWYRFRTIKPGPYPWGNGINTWRPAHIHVSVMGPSISTRLITQMYFEGDPLIPLCPIVQTLKDPEAVETMIGRLDMARSRPMDCLAYRFDLVVRGELQTYFENQ</sequence>
<protein>
    <submittedName>
        <fullName evidence="5">Protocatechuate 3,4-dioxygenase beta subunit</fullName>
        <ecNumber evidence="5">1.13.11.3</ecNumber>
    </submittedName>
</protein>
<organism evidence="5 6">
    <name type="scientific">Halomonas elongata (strain ATCC 33173 / DSM 2581 / NBRC 15536 / NCIMB 2198 / 1H9)</name>
    <dbReference type="NCBI Taxonomy" id="768066"/>
    <lineage>
        <taxon>Bacteria</taxon>
        <taxon>Pseudomonadati</taxon>
        <taxon>Pseudomonadota</taxon>
        <taxon>Gammaproteobacteria</taxon>
        <taxon>Oceanospirillales</taxon>
        <taxon>Halomonadaceae</taxon>
        <taxon>Halomonas</taxon>
    </lineage>
</organism>
<dbReference type="Gene3D" id="2.60.130.10">
    <property type="entry name" value="Aromatic compound dioxygenase"/>
    <property type="match status" value="1"/>
</dbReference>
<dbReference type="eggNOG" id="COG3485">
    <property type="taxonomic scope" value="Bacteria"/>
</dbReference>
<dbReference type="HOGENOM" id="CLU_027719_5_0_6"/>
<dbReference type="PROSITE" id="PS00083">
    <property type="entry name" value="INTRADIOL_DIOXYGENAS"/>
    <property type="match status" value="1"/>
</dbReference>